<dbReference type="EC" id="1.11.1.24" evidence="2"/>
<dbReference type="Pfam" id="PF00578">
    <property type="entry name" value="AhpC-TSA"/>
    <property type="match status" value="1"/>
</dbReference>
<dbReference type="Gene3D" id="3.40.30.10">
    <property type="entry name" value="Glutaredoxin"/>
    <property type="match status" value="1"/>
</dbReference>
<gene>
    <name evidence="12" type="primary">bcp_8</name>
    <name evidence="12" type="ORF">SDC9_31578</name>
</gene>
<proteinExistence type="inferred from homology"/>
<dbReference type="FunFam" id="3.40.30.10:FF:000007">
    <property type="entry name" value="Thioredoxin-dependent thiol peroxidase"/>
    <property type="match status" value="1"/>
</dbReference>
<keyword evidence="7" id="KW-0676">Redox-active center</keyword>
<name>A0A644V2Q5_9ZZZZ</name>
<evidence type="ECO:0000256" key="10">
    <source>
        <dbReference type="ARBA" id="ARBA00049091"/>
    </source>
</evidence>
<protein>
    <recommendedName>
        <fullName evidence="2">thioredoxin-dependent peroxiredoxin</fullName>
        <ecNumber evidence="2">1.11.1.24</ecNumber>
    </recommendedName>
    <alternativeName>
        <fullName evidence="8">Thioredoxin peroxidase</fullName>
    </alternativeName>
</protein>
<evidence type="ECO:0000256" key="2">
    <source>
        <dbReference type="ARBA" id="ARBA00013017"/>
    </source>
</evidence>
<evidence type="ECO:0000313" key="12">
    <source>
        <dbReference type="EMBL" id="MPL85608.1"/>
    </source>
</evidence>
<comment type="catalytic activity">
    <reaction evidence="10">
        <text>a hydroperoxide + [thioredoxin]-dithiol = an alcohol + [thioredoxin]-disulfide + H2O</text>
        <dbReference type="Rhea" id="RHEA:62620"/>
        <dbReference type="Rhea" id="RHEA-COMP:10698"/>
        <dbReference type="Rhea" id="RHEA-COMP:10700"/>
        <dbReference type="ChEBI" id="CHEBI:15377"/>
        <dbReference type="ChEBI" id="CHEBI:29950"/>
        <dbReference type="ChEBI" id="CHEBI:30879"/>
        <dbReference type="ChEBI" id="CHEBI:35924"/>
        <dbReference type="ChEBI" id="CHEBI:50058"/>
        <dbReference type="EC" id="1.11.1.24"/>
    </reaction>
</comment>
<evidence type="ECO:0000256" key="6">
    <source>
        <dbReference type="ARBA" id="ARBA00023157"/>
    </source>
</evidence>
<comment type="caution">
    <text evidence="12">The sequence shown here is derived from an EMBL/GenBank/DDBJ whole genome shotgun (WGS) entry which is preliminary data.</text>
</comment>
<dbReference type="GO" id="GO:0045454">
    <property type="term" value="P:cell redox homeostasis"/>
    <property type="evidence" value="ECO:0007669"/>
    <property type="project" value="TreeGrafter"/>
</dbReference>
<keyword evidence="3 12" id="KW-0575">Peroxidase</keyword>
<evidence type="ECO:0000256" key="5">
    <source>
        <dbReference type="ARBA" id="ARBA00023002"/>
    </source>
</evidence>
<keyword evidence="5 12" id="KW-0560">Oxidoreductase</keyword>
<dbReference type="InterPro" id="IPR036249">
    <property type="entry name" value="Thioredoxin-like_sf"/>
</dbReference>
<comment type="similarity">
    <text evidence="9">Belongs to the peroxiredoxin family. BCP/PrxQ subfamily.</text>
</comment>
<dbReference type="InterPro" id="IPR000866">
    <property type="entry name" value="AhpC/TSA"/>
</dbReference>
<dbReference type="GO" id="GO:0034599">
    <property type="term" value="P:cellular response to oxidative stress"/>
    <property type="evidence" value="ECO:0007669"/>
    <property type="project" value="TreeGrafter"/>
</dbReference>
<dbReference type="NCBIfam" id="NF006960">
    <property type="entry name" value="PRK09437.1"/>
    <property type="match status" value="1"/>
</dbReference>
<feature type="domain" description="Thioredoxin" evidence="11">
    <location>
        <begin position="12"/>
        <end position="158"/>
    </location>
</feature>
<accession>A0A644V2Q5</accession>
<keyword evidence="4" id="KW-0049">Antioxidant</keyword>
<evidence type="ECO:0000256" key="7">
    <source>
        <dbReference type="ARBA" id="ARBA00023284"/>
    </source>
</evidence>
<organism evidence="12">
    <name type="scientific">bioreactor metagenome</name>
    <dbReference type="NCBI Taxonomy" id="1076179"/>
    <lineage>
        <taxon>unclassified sequences</taxon>
        <taxon>metagenomes</taxon>
        <taxon>ecological metagenomes</taxon>
    </lineage>
</organism>
<evidence type="ECO:0000256" key="8">
    <source>
        <dbReference type="ARBA" id="ARBA00032824"/>
    </source>
</evidence>
<evidence type="ECO:0000256" key="3">
    <source>
        <dbReference type="ARBA" id="ARBA00022559"/>
    </source>
</evidence>
<dbReference type="InterPro" id="IPR024706">
    <property type="entry name" value="Peroxiredoxin_AhpC-typ"/>
</dbReference>
<dbReference type="GO" id="GO:0008379">
    <property type="term" value="F:thioredoxin peroxidase activity"/>
    <property type="evidence" value="ECO:0007669"/>
    <property type="project" value="TreeGrafter"/>
</dbReference>
<comment type="subunit">
    <text evidence="1">Monomer.</text>
</comment>
<evidence type="ECO:0000256" key="1">
    <source>
        <dbReference type="ARBA" id="ARBA00011245"/>
    </source>
</evidence>
<dbReference type="PIRSF" id="PIRSF000239">
    <property type="entry name" value="AHPC"/>
    <property type="match status" value="1"/>
</dbReference>
<dbReference type="PROSITE" id="PS51352">
    <property type="entry name" value="THIOREDOXIN_2"/>
    <property type="match status" value="1"/>
</dbReference>
<evidence type="ECO:0000256" key="9">
    <source>
        <dbReference type="ARBA" id="ARBA00038489"/>
    </source>
</evidence>
<sequence>MNQVFSKIKTMIKIGDKAPDFKGTDQEGKEIKLSDFKGKKLVLYFYPKDNTPGCTAEACDLRDNYQRFEAMGYKIVGVSKDNEKSHKSFIEKFNLPFPLISDKEAEILKAYEAWGRKKFMGKEYDGIIRKTFVIDENGVILDIIEKVDTKAHSKQIIG</sequence>
<dbReference type="InterPro" id="IPR013766">
    <property type="entry name" value="Thioredoxin_domain"/>
</dbReference>
<dbReference type="InterPro" id="IPR050924">
    <property type="entry name" value="Peroxiredoxin_BCP/PrxQ"/>
</dbReference>
<evidence type="ECO:0000256" key="4">
    <source>
        <dbReference type="ARBA" id="ARBA00022862"/>
    </source>
</evidence>
<dbReference type="PANTHER" id="PTHR42801">
    <property type="entry name" value="THIOREDOXIN-DEPENDENT PEROXIDE REDUCTASE"/>
    <property type="match status" value="1"/>
</dbReference>
<reference evidence="12" key="1">
    <citation type="submission" date="2019-08" db="EMBL/GenBank/DDBJ databases">
        <authorList>
            <person name="Kucharzyk K."/>
            <person name="Murdoch R.W."/>
            <person name="Higgins S."/>
            <person name="Loffler F."/>
        </authorList>
    </citation>
    <scope>NUCLEOTIDE SEQUENCE</scope>
</reference>
<dbReference type="CDD" id="cd03017">
    <property type="entry name" value="PRX_BCP"/>
    <property type="match status" value="1"/>
</dbReference>
<dbReference type="EMBL" id="VSSQ01000208">
    <property type="protein sequence ID" value="MPL85608.1"/>
    <property type="molecule type" value="Genomic_DNA"/>
</dbReference>
<dbReference type="PANTHER" id="PTHR42801:SF4">
    <property type="entry name" value="AHPC_TSA FAMILY PROTEIN"/>
    <property type="match status" value="1"/>
</dbReference>
<dbReference type="GO" id="GO:0005737">
    <property type="term" value="C:cytoplasm"/>
    <property type="evidence" value="ECO:0007669"/>
    <property type="project" value="TreeGrafter"/>
</dbReference>
<keyword evidence="6" id="KW-1015">Disulfide bond</keyword>
<dbReference type="AlphaFoldDB" id="A0A644V2Q5"/>
<evidence type="ECO:0000259" key="11">
    <source>
        <dbReference type="PROSITE" id="PS51352"/>
    </source>
</evidence>
<dbReference type="SUPFAM" id="SSF52833">
    <property type="entry name" value="Thioredoxin-like"/>
    <property type="match status" value="1"/>
</dbReference>